<feature type="domain" description="VOC" evidence="16">
    <location>
        <begin position="8"/>
        <end position="123"/>
    </location>
</feature>
<evidence type="ECO:0000256" key="5">
    <source>
        <dbReference type="ARBA" id="ARBA00013117"/>
    </source>
</evidence>
<dbReference type="SUPFAM" id="SSF54593">
    <property type="entry name" value="Glyoxalase/Bleomycin resistance protein/Dihydroxybiphenyl dioxygenase"/>
    <property type="match status" value="1"/>
</dbReference>
<dbReference type="OrthoDB" id="9804944at2"/>
<feature type="domain" description="VOC" evidence="16">
    <location>
        <begin position="151"/>
        <end position="271"/>
    </location>
</feature>
<evidence type="ECO:0000256" key="11">
    <source>
        <dbReference type="ARBA" id="ARBA00023002"/>
    </source>
</evidence>
<evidence type="ECO:0000256" key="7">
    <source>
        <dbReference type="ARBA" id="ARBA00022723"/>
    </source>
</evidence>
<evidence type="ECO:0000256" key="8">
    <source>
        <dbReference type="ARBA" id="ARBA00022737"/>
    </source>
</evidence>
<keyword evidence="11 15" id="KW-0560">Oxidoreductase</keyword>
<evidence type="ECO:0000256" key="14">
    <source>
        <dbReference type="ARBA" id="ARBA00031146"/>
    </source>
</evidence>
<dbReference type="Gene3D" id="3.10.180.10">
    <property type="entry name" value="2,3-Dihydroxybiphenyl 1,2-Dioxygenase, domain 1"/>
    <property type="match status" value="2"/>
</dbReference>
<keyword evidence="9 15" id="KW-0058">Aromatic hydrocarbons catabolism</keyword>
<dbReference type="InterPro" id="IPR017624">
    <property type="entry name" value="Catechol_2-3_dOase"/>
</dbReference>
<proteinExistence type="inferred from homology"/>
<dbReference type="Pfam" id="PF00903">
    <property type="entry name" value="Glyoxalase"/>
    <property type="match status" value="1"/>
</dbReference>
<dbReference type="InterPro" id="IPR054560">
    <property type="entry name" value="XylE-like_N"/>
</dbReference>
<dbReference type="EC" id="1.13.11.2" evidence="5"/>
<keyword evidence="8" id="KW-0677">Repeat</keyword>
<evidence type="ECO:0000256" key="2">
    <source>
        <dbReference type="ARBA" id="ARBA00001954"/>
    </source>
</evidence>
<dbReference type="GO" id="GO:0018577">
    <property type="term" value="F:catechol 2,3-dioxygenase activity"/>
    <property type="evidence" value="ECO:0007669"/>
    <property type="project" value="UniProtKB-EC"/>
</dbReference>
<keyword evidence="12 15" id="KW-0408">Iron</keyword>
<dbReference type="PROSITE" id="PS00082">
    <property type="entry name" value="EXTRADIOL_DIOXYGENAS"/>
    <property type="match status" value="1"/>
</dbReference>
<dbReference type="RefSeq" id="WP_093281906.1">
    <property type="nucleotide sequence ID" value="NZ_FOFS01000002.1"/>
</dbReference>
<evidence type="ECO:0000256" key="15">
    <source>
        <dbReference type="RuleBase" id="RU000683"/>
    </source>
</evidence>
<dbReference type="InterPro" id="IPR029068">
    <property type="entry name" value="Glyas_Bleomycin-R_OHBP_Dase"/>
</dbReference>
<reference evidence="18" key="1">
    <citation type="submission" date="2016-10" db="EMBL/GenBank/DDBJ databases">
        <authorList>
            <person name="Varghese N."/>
            <person name="Submissions S."/>
        </authorList>
    </citation>
    <scope>NUCLEOTIDE SEQUENCE [LARGE SCALE GENOMIC DNA]</scope>
    <source>
        <strain evidence="18">DSM 25927</strain>
    </source>
</reference>
<evidence type="ECO:0000256" key="13">
    <source>
        <dbReference type="ARBA" id="ARBA00030369"/>
    </source>
</evidence>
<dbReference type="NCBIfam" id="TIGR03211">
    <property type="entry name" value="catechol_2_3"/>
    <property type="match status" value="1"/>
</dbReference>
<keyword evidence="7" id="KW-0479">Metal-binding</keyword>
<dbReference type="EMBL" id="FOFS01000002">
    <property type="protein sequence ID" value="SEP88201.1"/>
    <property type="molecule type" value="Genomic_DNA"/>
</dbReference>
<evidence type="ECO:0000256" key="10">
    <source>
        <dbReference type="ARBA" id="ARBA00022964"/>
    </source>
</evidence>
<evidence type="ECO:0000256" key="6">
    <source>
        <dbReference type="ARBA" id="ARBA00022190"/>
    </source>
</evidence>
<evidence type="ECO:0000256" key="12">
    <source>
        <dbReference type="ARBA" id="ARBA00023004"/>
    </source>
</evidence>
<evidence type="ECO:0000256" key="4">
    <source>
        <dbReference type="ARBA" id="ARBA00011881"/>
    </source>
</evidence>
<name>A0A1H9BHJ8_9GAMM</name>
<dbReference type="InterPro" id="IPR050383">
    <property type="entry name" value="GlyoxalaseI/FosfomycinResist"/>
</dbReference>
<dbReference type="InterPro" id="IPR004360">
    <property type="entry name" value="Glyas_Fos-R_dOase_dom"/>
</dbReference>
<dbReference type="AlphaFoldDB" id="A0A1H9BHJ8"/>
<gene>
    <name evidence="17" type="ORF">SAMN04488038_10290</name>
</gene>
<accession>A0A1H9BHJ8</accession>
<dbReference type="GO" id="GO:0008198">
    <property type="term" value="F:ferrous iron binding"/>
    <property type="evidence" value="ECO:0007669"/>
    <property type="project" value="InterPro"/>
</dbReference>
<dbReference type="PANTHER" id="PTHR21366">
    <property type="entry name" value="GLYOXALASE FAMILY PROTEIN"/>
    <property type="match status" value="1"/>
</dbReference>
<dbReference type="Proteomes" id="UP000199233">
    <property type="component" value="Unassembled WGS sequence"/>
</dbReference>
<evidence type="ECO:0000256" key="1">
    <source>
        <dbReference type="ARBA" id="ARBA00000163"/>
    </source>
</evidence>
<keyword evidence="18" id="KW-1185">Reference proteome</keyword>
<dbReference type="PROSITE" id="PS51819">
    <property type="entry name" value="VOC"/>
    <property type="match status" value="2"/>
</dbReference>
<evidence type="ECO:0000313" key="18">
    <source>
        <dbReference type="Proteomes" id="UP000199233"/>
    </source>
</evidence>
<evidence type="ECO:0000256" key="3">
    <source>
        <dbReference type="ARBA" id="ARBA00008784"/>
    </source>
</evidence>
<comment type="catalytic activity">
    <reaction evidence="1">
        <text>catechol + O2 = (2Z,4E)-2-hydroxy-6-oxohexa-2,4-dienoate + H(+)</text>
        <dbReference type="Rhea" id="RHEA:17337"/>
        <dbReference type="ChEBI" id="CHEBI:15378"/>
        <dbReference type="ChEBI" id="CHEBI:15379"/>
        <dbReference type="ChEBI" id="CHEBI:18135"/>
        <dbReference type="ChEBI" id="CHEBI:71198"/>
        <dbReference type="EC" id="1.13.11.2"/>
    </reaction>
</comment>
<sequence length="309" mass="35024">MAMNGVLRPGHAALRVLDLKESMHFYGNVLGLQETGRDKQGRVYYKAWDERDHNSLVIRQADRAGIDFFAFKVDSPKTLEKLDSDLRAYGVPTERIPEGEMLETGPRVRFQIPSGHLIELYAQKTDVGNGMPYVNPEAWTPAAEKGIAPTRMDHCLLYGPDIEKVQKLFEEVLGFYLVEHIVLEDGRTDLAIWLSSSIKAHDIAFVRHPEPGKLHHVSFLLDSWEKVLRAADLMSMNRVSIDIGPTRHGVTRGTTIYAFDPSGNRFETFCGGYQTYPDCQPIKWTMDEVGAGVFYHERKLNERFLAVVT</sequence>
<dbReference type="InterPro" id="IPR037523">
    <property type="entry name" value="VOC_core"/>
</dbReference>
<dbReference type="STRING" id="489703.SAMN04488038_10290"/>
<evidence type="ECO:0000259" key="16">
    <source>
        <dbReference type="PROSITE" id="PS51819"/>
    </source>
</evidence>
<protein>
    <recommendedName>
        <fullName evidence="6">Metapyrocatechase</fullName>
        <ecNumber evidence="5">1.13.11.2</ecNumber>
    </recommendedName>
    <alternativeName>
        <fullName evidence="14">CatO2ase</fullName>
    </alternativeName>
    <alternativeName>
        <fullName evidence="13">Catechol 2,3-dioxygenase</fullName>
    </alternativeName>
</protein>
<dbReference type="Pfam" id="PF22247">
    <property type="entry name" value="Diox-like_N"/>
    <property type="match status" value="1"/>
</dbReference>
<organism evidence="17 18">
    <name type="scientific">Solimonas aquatica</name>
    <dbReference type="NCBI Taxonomy" id="489703"/>
    <lineage>
        <taxon>Bacteria</taxon>
        <taxon>Pseudomonadati</taxon>
        <taxon>Pseudomonadota</taxon>
        <taxon>Gammaproteobacteria</taxon>
        <taxon>Nevskiales</taxon>
        <taxon>Nevskiaceae</taxon>
        <taxon>Solimonas</taxon>
    </lineage>
</organism>
<keyword evidence="10 15" id="KW-0223">Dioxygenase</keyword>
<evidence type="ECO:0000256" key="9">
    <source>
        <dbReference type="ARBA" id="ARBA00022797"/>
    </source>
</evidence>
<comment type="similarity">
    <text evidence="3 15">Belongs to the extradiol ring-cleavage dioxygenase family.</text>
</comment>
<comment type="subunit">
    <text evidence="4">Homotetramer.</text>
</comment>
<dbReference type="CDD" id="cd07243">
    <property type="entry name" value="2_3_CTD_C"/>
    <property type="match status" value="1"/>
</dbReference>
<dbReference type="InterPro" id="IPR000486">
    <property type="entry name" value="Xdiol_ring_cleave_dOase_1/2"/>
</dbReference>
<evidence type="ECO:0000313" key="17">
    <source>
        <dbReference type="EMBL" id="SEP88201.1"/>
    </source>
</evidence>
<comment type="cofactor">
    <cofactor evidence="2 15">
        <name>Fe(2+)</name>
        <dbReference type="ChEBI" id="CHEBI:29033"/>
    </cofactor>
</comment>